<keyword evidence="1" id="KW-0808">Transferase</keyword>
<dbReference type="EC" id="2.4.2.10" evidence="1"/>
<keyword evidence="1" id="KW-0328">Glycosyltransferase</keyword>
<dbReference type="Proteomes" id="UP000095003">
    <property type="component" value="Unassembled WGS sequence"/>
</dbReference>
<evidence type="ECO:0000313" key="2">
    <source>
        <dbReference type="EMBL" id="ODM12518.1"/>
    </source>
</evidence>
<protein>
    <submittedName>
        <fullName evidence="1">Orotate phosphoribosyltransferase</fullName>
        <ecNumber evidence="1">2.4.2.10</ecNumber>
    </submittedName>
</protein>
<evidence type="ECO:0000313" key="1">
    <source>
        <dbReference type="EMBL" id="ODM01986.1"/>
    </source>
</evidence>
<dbReference type="Gene3D" id="3.40.50.2020">
    <property type="match status" value="1"/>
</dbReference>
<dbReference type="Proteomes" id="UP000094067">
    <property type="component" value="Unassembled WGS sequence"/>
</dbReference>
<organism evidence="1 3">
    <name type="scientific">Eisenbergiella tayi</name>
    <dbReference type="NCBI Taxonomy" id="1432052"/>
    <lineage>
        <taxon>Bacteria</taxon>
        <taxon>Bacillati</taxon>
        <taxon>Bacillota</taxon>
        <taxon>Clostridia</taxon>
        <taxon>Lachnospirales</taxon>
        <taxon>Lachnospiraceae</taxon>
        <taxon>Eisenbergiella</taxon>
    </lineage>
</organism>
<evidence type="ECO:0000313" key="3">
    <source>
        <dbReference type="Proteomes" id="UP000094067"/>
    </source>
</evidence>
<reference evidence="3 4" key="1">
    <citation type="submission" date="2016-07" db="EMBL/GenBank/DDBJ databases">
        <title>Characterization of isolates of Eisenbergiella tayi derived from blood cultures, using whole genome sequencing.</title>
        <authorList>
            <person name="Burdz T."/>
            <person name="Wiebe D."/>
            <person name="Huynh C."/>
            <person name="Bernard K."/>
        </authorList>
    </citation>
    <scope>NUCLEOTIDE SEQUENCE [LARGE SCALE GENOMIC DNA]</scope>
    <source>
        <strain evidence="1 3">NML 110608</strain>
        <strain evidence="2 4">NML 120489</strain>
    </source>
</reference>
<gene>
    <name evidence="1" type="primary">pyrE_3</name>
    <name evidence="2" type="synonym">pyrE_1</name>
    <name evidence="2" type="ORF">BEH84_00232</name>
    <name evidence="1" type="ORF">BEI61_05985</name>
</gene>
<evidence type="ECO:0000313" key="4">
    <source>
        <dbReference type="Proteomes" id="UP000095003"/>
    </source>
</evidence>
<dbReference type="EMBL" id="MCGI01000001">
    <property type="protein sequence ID" value="ODM12518.1"/>
    <property type="molecule type" value="Genomic_DNA"/>
</dbReference>
<comment type="caution">
    <text evidence="1">The sequence shown here is derived from an EMBL/GenBank/DDBJ whole genome shotgun (WGS) entry which is preliminary data.</text>
</comment>
<proteinExistence type="predicted"/>
<dbReference type="PATRIC" id="fig|1432052.3.peg.241"/>
<dbReference type="AlphaFoldDB" id="A0A1E3A1A4"/>
<dbReference type="InterPro" id="IPR029057">
    <property type="entry name" value="PRTase-like"/>
</dbReference>
<dbReference type="GO" id="GO:0004588">
    <property type="term" value="F:orotate phosphoribosyltransferase activity"/>
    <property type="evidence" value="ECO:0007669"/>
    <property type="project" value="UniProtKB-EC"/>
</dbReference>
<dbReference type="SUPFAM" id="SSF53271">
    <property type="entry name" value="PRTase-like"/>
    <property type="match status" value="1"/>
</dbReference>
<accession>A0A1E3A1A4</accession>
<sequence length="241" mass="27110">MFLTGLWLQNRKVCWRMEEKDSSREGEGMENKVMKFYSKAGNNIILRAIPGHFATSHSHINYYVDMTGLKTRRSEAAAVGKAFVQRLPIETVVDTIVCLDGCEVIGAYMAEELEMGNFPSMNMHNTVYVVTPEFNMNNQMIFRDNLVGEIQGKNVLLLLATTTTGMTMRRSLECIEYYGGKVQGICSVFSAVKSINGLRVEAMFDTSDIPGYQAYEVHNCPMCKAKQKLDAMVNGYGYSRL</sequence>
<dbReference type="EMBL" id="MCGH01000005">
    <property type="protein sequence ID" value="ODM01986.1"/>
    <property type="molecule type" value="Genomic_DNA"/>
</dbReference>
<name>A0A1E3A1A4_9FIRM</name>